<dbReference type="RefSeq" id="WP_168549019.1">
    <property type="nucleotide sequence ID" value="NZ_JAAXPR010000007.1"/>
</dbReference>
<proteinExistence type="predicted"/>
<dbReference type="GO" id="GO:0097367">
    <property type="term" value="F:carbohydrate derivative binding"/>
    <property type="evidence" value="ECO:0007669"/>
    <property type="project" value="InterPro"/>
</dbReference>
<dbReference type="GO" id="GO:0003700">
    <property type="term" value="F:DNA-binding transcription factor activity"/>
    <property type="evidence" value="ECO:0007669"/>
    <property type="project" value="InterPro"/>
</dbReference>
<dbReference type="CDD" id="cd05013">
    <property type="entry name" value="SIS_RpiR"/>
    <property type="match status" value="1"/>
</dbReference>
<protein>
    <submittedName>
        <fullName evidence="6">MurR/RpiR family transcriptional regulator</fullName>
    </submittedName>
</protein>
<comment type="caution">
    <text evidence="6">The sequence shown here is derived from an EMBL/GenBank/DDBJ whole genome shotgun (WGS) entry which is preliminary data.</text>
</comment>
<dbReference type="InterPro" id="IPR000281">
    <property type="entry name" value="HTH_RpiR"/>
</dbReference>
<keyword evidence="2" id="KW-0238">DNA-binding</keyword>
<evidence type="ECO:0000256" key="3">
    <source>
        <dbReference type="ARBA" id="ARBA00023163"/>
    </source>
</evidence>
<dbReference type="Gene3D" id="3.40.50.10490">
    <property type="entry name" value="Glucose-6-phosphate isomerase like protein, domain 1"/>
    <property type="match status" value="1"/>
</dbReference>
<gene>
    <name evidence="6" type="ORF">HF992_05305</name>
</gene>
<dbReference type="InterPro" id="IPR035472">
    <property type="entry name" value="RpiR-like_SIS"/>
</dbReference>
<evidence type="ECO:0000313" key="7">
    <source>
        <dbReference type="Proteomes" id="UP000522720"/>
    </source>
</evidence>
<evidence type="ECO:0000256" key="2">
    <source>
        <dbReference type="ARBA" id="ARBA00023125"/>
    </source>
</evidence>
<keyword evidence="3" id="KW-0804">Transcription</keyword>
<evidence type="ECO:0000313" key="6">
    <source>
        <dbReference type="EMBL" id="NKZ20262.1"/>
    </source>
</evidence>
<keyword evidence="1" id="KW-0805">Transcription regulation</keyword>
<sequence>MFLNNLKKNYEKLSINEQEVIDYLMRQEEVETITLKTICADLYTSSSTVVRACKKMGYRTYNELKYDLRLSKELRSALAKREQNSFEQVKNQLNVEFQQTLAILTEEDFNIFANCLLNARRIFCIGVGSSYMAMADFNRKLKLINVWSNDYFEQHSIKRIKDISTQEDVILVFSLGGNSQEVNESILAAKRNGTLILSITTLGNSLLSKISDHVIYIYDAPKKREKLRSRLMFNLVSTLLFEVVLSKIKN</sequence>
<dbReference type="Pfam" id="PF01380">
    <property type="entry name" value="SIS"/>
    <property type="match status" value="1"/>
</dbReference>
<dbReference type="Pfam" id="PF01418">
    <property type="entry name" value="HTH_6"/>
    <property type="match status" value="1"/>
</dbReference>
<dbReference type="InterPro" id="IPR036388">
    <property type="entry name" value="WH-like_DNA-bd_sf"/>
</dbReference>
<evidence type="ECO:0000259" key="4">
    <source>
        <dbReference type="PROSITE" id="PS51071"/>
    </source>
</evidence>
<dbReference type="EMBL" id="JAAXPR010000007">
    <property type="protein sequence ID" value="NKZ20262.1"/>
    <property type="molecule type" value="Genomic_DNA"/>
</dbReference>
<dbReference type="InterPro" id="IPR047640">
    <property type="entry name" value="RpiR-like"/>
</dbReference>
<evidence type="ECO:0000256" key="1">
    <source>
        <dbReference type="ARBA" id="ARBA00023015"/>
    </source>
</evidence>
<dbReference type="PROSITE" id="PS51071">
    <property type="entry name" value="HTH_RPIR"/>
    <property type="match status" value="1"/>
</dbReference>
<dbReference type="AlphaFoldDB" id="A0A7X6MXM1"/>
<organism evidence="6 7">
    <name type="scientific">Streptococcus ovuberis</name>
    <dbReference type="NCBI Taxonomy" id="1936207"/>
    <lineage>
        <taxon>Bacteria</taxon>
        <taxon>Bacillati</taxon>
        <taxon>Bacillota</taxon>
        <taxon>Bacilli</taxon>
        <taxon>Lactobacillales</taxon>
        <taxon>Streptococcaceae</taxon>
        <taxon>Streptococcus</taxon>
    </lineage>
</organism>
<dbReference type="PROSITE" id="PS51464">
    <property type="entry name" value="SIS"/>
    <property type="match status" value="1"/>
</dbReference>
<dbReference type="Gene3D" id="1.10.10.10">
    <property type="entry name" value="Winged helix-like DNA-binding domain superfamily/Winged helix DNA-binding domain"/>
    <property type="match status" value="1"/>
</dbReference>
<keyword evidence="7" id="KW-1185">Reference proteome</keyword>
<evidence type="ECO:0000259" key="5">
    <source>
        <dbReference type="PROSITE" id="PS51464"/>
    </source>
</evidence>
<feature type="domain" description="SIS" evidence="5">
    <location>
        <begin position="112"/>
        <end position="247"/>
    </location>
</feature>
<dbReference type="InterPro" id="IPR046348">
    <property type="entry name" value="SIS_dom_sf"/>
</dbReference>
<dbReference type="GO" id="GO:0003677">
    <property type="term" value="F:DNA binding"/>
    <property type="evidence" value="ECO:0007669"/>
    <property type="project" value="UniProtKB-KW"/>
</dbReference>
<dbReference type="SUPFAM" id="SSF46689">
    <property type="entry name" value="Homeodomain-like"/>
    <property type="match status" value="1"/>
</dbReference>
<reference evidence="6 7" key="1">
    <citation type="submission" date="2020-04" db="EMBL/GenBank/DDBJ databases">
        <title>MicrobeNet Type strains.</title>
        <authorList>
            <person name="Nicholson A.C."/>
        </authorList>
    </citation>
    <scope>NUCLEOTIDE SEQUENCE [LARGE SCALE GENOMIC DNA]</scope>
    <source>
        <strain evidence="6 7">CCUG 69612</strain>
    </source>
</reference>
<feature type="domain" description="HTH rpiR-type" evidence="4">
    <location>
        <begin position="1"/>
        <end position="75"/>
    </location>
</feature>
<dbReference type="PANTHER" id="PTHR30514">
    <property type="entry name" value="GLUCOKINASE"/>
    <property type="match status" value="1"/>
</dbReference>
<name>A0A7X6MXM1_9STRE</name>
<dbReference type="SUPFAM" id="SSF53697">
    <property type="entry name" value="SIS domain"/>
    <property type="match status" value="1"/>
</dbReference>
<dbReference type="PANTHER" id="PTHR30514:SF21">
    <property type="entry name" value="RPIR-FAMILY TRANSCRIPTIONAL REGULATOR"/>
    <property type="match status" value="1"/>
</dbReference>
<accession>A0A7X6MXM1</accession>
<dbReference type="InterPro" id="IPR009057">
    <property type="entry name" value="Homeodomain-like_sf"/>
</dbReference>
<dbReference type="Proteomes" id="UP000522720">
    <property type="component" value="Unassembled WGS sequence"/>
</dbReference>
<dbReference type="InterPro" id="IPR001347">
    <property type="entry name" value="SIS_dom"/>
</dbReference>
<dbReference type="GO" id="GO:1901135">
    <property type="term" value="P:carbohydrate derivative metabolic process"/>
    <property type="evidence" value="ECO:0007669"/>
    <property type="project" value="InterPro"/>
</dbReference>